<dbReference type="NCBIfam" id="TIGR00979">
    <property type="entry name" value="fumC_II"/>
    <property type="match status" value="1"/>
</dbReference>
<dbReference type="GO" id="GO:0004333">
    <property type="term" value="F:fumarate hydratase activity"/>
    <property type="evidence" value="ECO:0007669"/>
    <property type="project" value="UniProtKB-EC"/>
</dbReference>
<dbReference type="Gene3D" id="1.20.200.10">
    <property type="entry name" value="Fumarase/aspartase (Central domain)"/>
    <property type="match status" value="1"/>
</dbReference>
<dbReference type="Proteomes" id="UP001165583">
    <property type="component" value="Unassembled WGS sequence"/>
</dbReference>
<evidence type="ECO:0000313" key="7">
    <source>
        <dbReference type="EMBL" id="MCT2398990.1"/>
    </source>
</evidence>
<evidence type="ECO:0000256" key="4">
    <source>
        <dbReference type="SAM" id="MobiDB-lite"/>
    </source>
</evidence>
<feature type="region of interest" description="Disordered" evidence="4">
    <location>
        <begin position="119"/>
        <end position="142"/>
    </location>
</feature>
<feature type="binding site" evidence="3">
    <location>
        <begin position="97"/>
        <end position="99"/>
    </location>
    <ligand>
        <name>substrate</name>
    </ligand>
</feature>
<dbReference type="InterPro" id="IPR022761">
    <property type="entry name" value="Fumarate_lyase_N"/>
</dbReference>
<comment type="pathway">
    <text evidence="3">Carbohydrate metabolism; tricarboxylic acid cycle; (S)-malate from fumarate: step 1/1.</text>
</comment>
<comment type="catalytic activity">
    <reaction evidence="3">
        <text>(S)-malate = fumarate + H2O</text>
        <dbReference type="Rhea" id="RHEA:12460"/>
        <dbReference type="ChEBI" id="CHEBI:15377"/>
        <dbReference type="ChEBI" id="CHEBI:15589"/>
        <dbReference type="ChEBI" id="CHEBI:29806"/>
        <dbReference type="EC" id="4.2.1.2"/>
    </reaction>
</comment>
<dbReference type="PROSITE" id="PS00163">
    <property type="entry name" value="FUMARATE_LYASES"/>
    <property type="match status" value="1"/>
</dbReference>
<feature type="binding site" evidence="3">
    <location>
        <position position="319"/>
    </location>
    <ligand>
        <name>substrate</name>
    </ligand>
</feature>
<feature type="binding site" evidence="3">
    <location>
        <begin position="324"/>
        <end position="326"/>
    </location>
    <ligand>
        <name>substrate</name>
    </ligand>
</feature>
<feature type="binding site" evidence="3">
    <location>
        <position position="186"/>
    </location>
    <ligand>
        <name>substrate</name>
    </ligand>
</feature>
<comment type="caution">
    <text evidence="7">The sequence shown here is derived from an EMBL/GenBank/DDBJ whole genome shotgun (WGS) entry which is preliminary data.</text>
</comment>
<feature type="binding site" description="in site B" evidence="3">
    <location>
        <begin position="128"/>
        <end position="131"/>
    </location>
    <ligand>
        <name>substrate</name>
    </ligand>
</feature>
<dbReference type="InterPro" id="IPR018951">
    <property type="entry name" value="Fumarase_C_C"/>
</dbReference>
<dbReference type="PANTHER" id="PTHR11444">
    <property type="entry name" value="ASPARTATEAMMONIA/ARGININOSUCCINATE/ADENYLOSUCCINATE LYASE"/>
    <property type="match status" value="1"/>
</dbReference>
<dbReference type="HAMAP" id="MF_00743">
    <property type="entry name" value="FumaraseC"/>
    <property type="match status" value="1"/>
</dbReference>
<evidence type="ECO:0000259" key="6">
    <source>
        <dbReference type="Pfam" id="PF10415"/>
    </source>
</evidence>
<dbReference type="EMBL" id="JANZXA010000002">
    <property type="protein sequence ID" value="MCT2398990.1"/>
    <property type="molecule type" value="Genomic_DNA"/>
</dbReference>
<feature type="active site" evidence="3">
    <location>
        <position position="318"/>
    </location>
</feature>
<keyword evidence="2 3" id="KW-0456">Lyase</keyword>
<dbReference type="PRINTS" id="PR00149">
    <property type="entry name" value="FUMRATELYASE"/>
</dbReference>
<dbReference type="Gene3D" id="1.10.275.10">
    <property type="entry name" value="Fumarase/aspartase (N-terminal domain)"/>
    <property type="match status" value="1"/>
</dbReference>
<name>A0ABT2I2F8_9SPHN</name>
<accession>A0ABT2I2F8</accession>
<dbReference type="NCBIfam" id="NF008909">
    <property type="entry name" value="PRK12273.1"/>
    <property type="match status" value="1"/>
</dbReference>
<keyword evidence="8" id="KW-1185">Reference proteome</keyword>
<reference evidence="7" key="1">
    <citation type="submission" date="2022-09" db="EMBL/GenBank/DDBJ databases">
        <title>Novosphingobium sp. Nov., a polycyclic aromatic hydrocarbon-degrading bacterium isolated form mangrove sediments in HongKong.</title>
        <authorList>
            <person name="Hu Z."/>
        </authorList>
    </citation>
    <scope>NUCLEOTIDE SEQUENCE</scope>
    <source>
        <strain evidence="7">HK4-1</strain>
    </source>
</reference>
<comment type="subcellular location">
    <subcellularLocation>
        <location evidence="3">Cytoplasm</location>
    </subcellularLocation>
</comment>
<protein>
    <recommendedName>
        <fullName evidence="3">Fumarate hydratase class II</fullName>
        <shortName evidence="3">Fumarase C</shortName>
        <ecNumber evidence="3">4.2.1.2</ecNumber>
    </recommendedName>
    <alternativeName>
        <fullName evidence="3">Aerobic fumarase</fullName>
    </alternativeName>
    <alternativeName>
        <fullName evidence="3">Iron-independent fumarase</fullName>
    </alternativeName>
</protein>
<evidence type="ECO:0000259" key="5">
    <source>
        <dbReference type="Pfam" id="PF00206"/>
    </source>
</evidence>
<feature type="binding site" evidence="3">
    <location>
        <begin position="138"/>
        <end position="140"/>
    </location>
    <ligand>
        <name>substrate</name>
    </ligand>
</feature>
<dbReference type="SUPFAM" id="SSF48557">
    <property type="entry name" value="L-aspartase-like"/>
    <property type="match status" value="1"/>
</dbReference>
<evidence type="ECO:0000256" key="2">
    <source>
        <dbReference type="ARBA" id="ARBA00023239"/>
    </source>
</evidence>
<feature type="site" description="Important for catalytic activity" evidence="3">
    <location>
        <position position="331"/>
    </location>
</feature>
<dbReference type="InterPro" id="IPR000362">
    <property type="entry name" value="Fumarate_lyase_fam"/>
</dbReference>
<feature type="domain" description="Fumarase C C-terminal" evidence="6">
    <location>
        <begin position="408"/>
        <end position="460"/>
    </location>
</feature>
<dbReference type="InterPro" id="IPR005677">
    <property type="entry name" value="Fum_hydII"/>
</dbReference>
<comment type="similarity">
    <text evidence="1 3">Belongs to the class-II fumarase/aspartase family. Fumarase subfamily.</text>
</comment>
<dbReference type="InterPro" id="IPR020557">
    <property type="entry name" value="Fumarate_lyase_CS"/>
</dbReference>
<feature type="domain" description="Fumarate lyase N-terminal" evidence="5">
    <location>
        <begin position="11"/>
        <end position="342"/>
    </location>
</feature>
<dbReference type="PANTHER" id="PTHR11444:SF1">
    <property type="entry name" value="FUMARATE HYDRATASE, MITOCHONDRIAL"/>
    <property type="match status" value="1"/>
</dbReference>
<organism evidence="7 8">
    <name type="scientific">Novosphingobium mangrovi</name>
    <name type="common">ex Huang et al. 2023</name>
    <dbReference type="NCBI Taxonomy" id="2976432"/>
    <lineage>
        <taxon>Bacteria</taxon>
        <taxon>Pseudomonadati</taxon>
        <taxon>Pseudomonadota</taxon>
        <taxon>Alphaproteobacteria</taxon>
        <taxon>Sphingomonadales</taxon>
        <taxon>Sphingomonadaceae</taxon>
        <taxon>Novosphingobium</taxon>
    </lineage>
</organism>
<sequence length="460" mass="48949">MDVRRETDSIGEIDVPAQAYWGAQTQRSIENFPFGAAERMPIAIVHALALVKQAAARVNRRHGLDADLADAIETAAGEVASGMLDDQFPLVIWQTGSGTQTNMNVNEVIAGRANEILTGRRGGKTPVHPNDHVNKSQSSNDSFPTAMHVAAALAATRNLMPAMERLESALLTKAESWDDVVKIGRTHLQDATPVTLGQEFSGYHAQLRLARTRTQPLIEQGLCQLAQGGTAVGTGLNAPEGFGEAFAEEIAALTGLPFVSAPNKFEALATHDTLVEFSGRLNTLAVALTKIANDIRLLGSGPRSGLGELDLPANEPGSSIMPGKVNPTQCEMLTMVAAQVIGNHQAVTVGGMQGAFELNVFKPLIGAAVIRSIDLLSVGMTSFAERCVDGIEPNRARIAELVDRSLMLVTALAPEIGYDNAAKIAKHAHVHGQTLREAALELGLVDAETFDRVVRPETMV</sequence>
<evidence type="ECO:0000256" key="3">
    <source>
        <dbReference type="HAMAP-Rule" id="MF_00743"/>
    </source>
</evidence>
<dbReference type="Pfam" id="PF10415">
    <property type="entry name" value="FumaraseC_C"/>
    <property type="match status" value="1"/>
</dbReference>
<dbReference type="EC" id="4.2.1.2" evidence="3"/>
<keyword evidence="3" id="KW-0963">Cytoplasm</keyword>
<dbReference type="Gene3D" id="1.10.40.30">
    <property type="entry name" value="Fumarase/aspartase (C-terminal domain)"/>
    <property type="match status" value="1"/>
</dbReference>
<comment type="miscellaneous">
    <text evidence="3">There are 2 substrate-binding sites: the catalytic A site, and the non-catalytic B site that may play a role in the transfer of substrate or product between the active site and the solvent. Alternatively, the B site may bind allosteric effectors.</text>
</comment>
<comment type="function">
    <text evidence="3">Involved in the TCA cycle. Catalyzes the stereospecific interconversion of fumarate to L-malate.</text>
</comment>
<evidence type="ECO:0000256" key="1">
    <source>
        <dbReference type="ARBA" id="ARBA00009084"/>
    </source>
</evidence>
<dbReference type="InterPro" id="IPR024083">
    <property type="entry name" value="Fumarase/histidase_N"/>
</dbReference>
<evidence type="ECO:0000313" key="8">
    <source>
        <dbReference type="Proteomes" id="UP001165583"/>
    </source>
</evidence>
<proteinExistence type="inferred from homology"/>
<dbReference type="InterPro" id="IPR008948">
    <property type="entry name" value="L-Aspartase-like"/>
</dbReference>
<dbReference type="CDD" id="cd01362">
    <property type="entry name" value="Fumarase_classII"/>
    <property type="match status" value="1"/>
</dbReference>
<dbReference type="Pfam" id="PF00206">
    <property type="entry name" value="Lyase_1"/>
    <property type="match status" value="1"/>
</dbReference>
<dbReference type="RefSeq" id="WP_260044641.1">
    <property type="nucleotide sequence ID" value="NZ_JANZXA010000002.1"/>
</dbReference>
<comment type="subunit">
    <text evidence="3">Homotetramer.</text>
</comment>
<keyword evidence="3" id="KW-0816">Tricarboxylic acid cycle</keyword>
<dbReference type="PRINTS" id="PR00145">
    <property type="entry name" value="ARGSUCLYASE"/>
</dbReference>
<gene>
    <name evidence="3 7" type="primary">fumC</name>
    <name evidence="7" type="ORF">NZK81_05485</name>
</gene>
<feature type="active site" description="Proton donor/acceptor" evidence="3">
    <location>
        <position position="187"/>
    </location>
</feature>